<gene>
    <name evidence="3" type="ORF">IWX90DRAFT_302411</name>
</gene>
<feature type="transmembrane region" description="Helical" evidence="2">
    <location>
        <begin position="442"/>
        <end position="463"/>
    </location>
</feature>
<keyword evidence="4" id="KW-1185">Reference proteome</keyword>
<name>A0ABR1XLH0_9PEZI</name>
<feature type="transmembrane region" description="Helical" evidence="2">
    <location>
        <begin position="414"/>
        <end position="436"/>
    </location>
</feature>
<evidence type="ECO:0000256" key="2">
    <source>
        <dbReference type="SAM" id="Phobius"/>
    </source>
</evidence>
<keyword evidence="2" id="KW-1133">Transmembrane helix</keyword>
<proteinExistence type="predicted"/>
<evidence type="ECO:0000313" key="4">
    <source>
        <dbReference type="Proteomes" id="UP001456524"/>
    </source>
</evidence>
<organism evidence="3 4">
    <name type="scientific">Phyllosticta citrichinensis</name>
    <dbReference type="NCBI Taxonomy" id="1130410"/>
    <lineage>
        <taxon>Eukaryota</taxon>
        <taxon>Fungi</taxon>
        <taxon>Dikarya</taxon>
        <taxon>Ascomycota</taxon>
        <taxon>Pezizomycotina</taxon>
        <taxon>Dothideomycetes</taxon>
        <taxon>Dothideomycetes incertae sedis</taxon>
        <taxon>Botryosphaeriales</taxon>
        <taxon>Phyllostictaceae</taxon>
        <taxon>Phyllosticta</taxon>
    </lineage>
</organism>
<protein>
    <submittedName>
        <fullName evidence="3">Uncharacterized protein</fullName>
    </submittedName>
</protein>
<dbReference type="EMBL" id="JBBWUH010000008">
    <property type="protein sequence ID" value="KAK8159512.1"/>
    <property type="molecule type" value="Genomic_DNA"/>
</dbReference>
<evidence type="ECO:0000313" key="3">
    <source>
        <dbReference type="EMBL" id="KAK8159512.1"/>
    </source>
</evidence>
<sequence length="486" mass="54770">MLPGNDPTAKRLSQSSGAKYPRDSVLRASLCDPRFDEYLNDASRFEPKTCQYLELWQLESGEVIERNGYLEPHEVERWIKEDAPNRKRMPGCKGCSRFMYVFFPQNDIHLTAWRIGPWQDQTPTLPFNRNAFETLLDHCSIPPTFLTSCFKIHYCVSTARTKLESDGIMSWVVRAYTSAAAVAYNSQTNTTVGLLLARVPEMYEIVHRLRNSKAHACHPMMAPSIIAAFCIDEFSTIDIQSLAGDVLNLERVTGLRDRTQSDADFHSETEKAVTKAINVTARLCNSSYFCSLYGANLVEPICRAIDAVTGLVPTISEPSSQLRMKSSSIELLDHMEYLLQSRSSAASHIETLQKRMEFLSSVLNTLYIQRDSKQNIEMVHSYKNIARLNLEMAKDSKSLVSATKRDSPSMKAAALLLALFLPAMFIAVIFCMPIVNVGTSRYWIYLAAAIPLTVIVVSCWALFVGTSSRKNAKNQEEFYLEVEKMA</sequence>
<evidence type="ECO:0000256" key="1">
    <source>
        <dbReference type="SAM" id="MobiDB-lite"/>
    </source>
</evidence>
<accession>A0ABR1XLH0</accession>
<dbReference type="Proteomes" id="UP001456524">
    <property type="component" value="Unassembled WGS sequence"/>
</dbReference>
<comment type="caution">
    <text evidence="3">The sequence shown here is derived from an EMBL/GenBank/DDBJ whole genome shotgun (WGS) entry which is preliminary data.</text>
</comment>
<feature type="region of interest" description="Disordered" evidence="1">
    <location>
        <begin position="1"/>
        <end position="20"/>
    </location>
</feature>
<reference evidence="3 4" key="1">
    <citation type="journal article" date="2022" name="G3 (Bethesda)">
        <title>Enemy or ally: a genomic approach to elucidate the lifestyle of Phyllosticta citrichinaensis.</title>
        <authorList>
            <person name="Buijs V.A."/>
            <person name="Groenewald J.Z."/>
            <person name="Haridas S."/>
            <person name="LaButti K.M."/>
            <person name="Lipzen A."/>
            <person name="Martin F.M."/>
            <person name="Barry K."/>
            <person name="Grigoriev I.V."/>
            <person name="Crous P.W."/>
            <person name="Seidl M.F."/>
        </authorList>
    </citation>
    <scope>NUCLEOTIDE SEQUENCE [LARGE SCALE GENOMIC DNA]</scope>
    <source>
        <strain evidence="3 4">CBS 129764</strain>
    </source>
</reference>
<keyword evidence="2" id="KW-0472">Membrane</keyword>
<keyword evidence="2" id="KW-0812">Transmembrane</keyword>